<keyword evidence="3 4" id="KW-0732">Signal</keyword>
<evidence type="ECO:0000313" key="8">
    <source>
        <dbReference type="Proteomes" id="UP000182306"/>
    </source>
</evidence>
<name>A0A1L3LQ54_9HYPH</name>
<dbReference type="SMART" id="SM00062">
    <property type="entry name" value="PBPb"/>
    <property type="match status" value="1"/>
</dbReference>
<reference evidence="6 8" key="1">
    <citation type="submission" date="2015-10" db="EMBL/GenBank/DDBJ databases">
        <title>Genomic differences between typical nodule nitrogen-fixing rhizobial strains and those coming from bean seeds.</title>
        <authorList>
            <person name="Peralta H."/>
            <person name="Aguilar-Vera A."/>
            <person name="Diaz R."/>
            <person name="Mora Y."/>
            <person name="Martinez-Batallar G."/>
            <person name="Salazar E."/>
            <person name="Vargas-Lagunas C."/>
            <person name="Encarnacion S."/>
            <person name="Girard L."/>
            <person name="Mora J."/>
        </authorList>
    </citation>
    <scope>NUCLEOTIDE SEQUENCE [LARGE SCALE GENOMIC DNA]</scope>
    <source>
        <strain evidence="6 8">CFNEI 73</strain>
    </source>
</reference>
<evidence type="ECO:0000256" key="1">
    <source>
        <dbReference type="ARBA" id="ARBA00010333"/>
    </source>
</evidence>
<keyword evidence="2" id="KW-0813">Transport</keyword>
<dbReference type="PANTHER" id="PTHR30085:SF7">
    <property type="entry name" value="AMINO-ACID ABC TRANSPORTER-BINDING PROTEIN YHDW-RELATED"/>
    <property type="match status" value="1"/>
</dbReference>
<evidence type="ECO:0000256" key="3">
    <source>
        <dbReference type="ARBA" id="ARBA00022729"/>
    </source>
</evidence>
<gene>
    <name evidence="7" type="ORF">EV184_104322</name>
    <name evidence="6" type="ORF">SAMCFNEI73_Ch2933</name>
</gene>
<feature type="domain" description="Solute-binding protein family 3/N-terminal" evidence="5">
    <location>
        <begin position="33"/>
        <end position="262"/>
    </location>
</feature>
<dbReference type="STRING" id="194963.SAMCFNEI73_Ch2933"/>
<proteinExistence type="inferred from homology"/>
<keyword evidence="8" id="KW-1185">Reference proteome</keyword>
<dbReference type="GO" id="GO:0006865">
    <property type="term" value="P:amino acid transport"/>
    <property type="evidence" value="ECO:0007669"/>
    <property type="project" value="TreeGrafter"/>
</dbReference>
<dbReference type="CDD" id="cd13692">
    <property type="entry name" value="PBP2_BztA"/>
    <property type="match status" value="1"/>
</dbReference>
<dbReference type="AlphaFoldDB" id="A0A1L3LQ54"/>
<dbReference type="KEGG" id="same:SAMCFNEI73_Ch2933"/>
<dbReference type="Proteomes" id="UP000182306">
    <property type="component" value="Chromosome"/>
</dbReference>
<evidence type="ECO:0000313" key="9">
    <source>
        <dbReference type="Proteomes" id="UP000295043"/>
    </source>
</evidence>
<evidence type="ECO:0000256" key="2">
    <source>
        <dbReference type="ARBA" id="ARBA00022448"/>
    </source>
</evidence>
<accession>A0A1L3LQ54</accession>
<dbReference type="InterPro" id="IPR051455">
    <property type="entry name" value="Bact_solute-bind_prot3"/>
</dbReference>
<organism evidence="6 8">
    <name type="scientific">Sinorhizobium americanum</name>
    <dbReference type="NCBI Taxonomy" id="194963"/>
    <lineage>
        <taxon>Bacteria</taxon>
        <taxon>Pseudomonadati</taxon>
        <taxon>Pseudomonadota</taxon>
        <taxon>Alphaproteobacteria</taxon>
        <taxon>Hyphomicrobiales</taxon>
        <taxon>Rhizobiaceae</taxon>
        <taxon>Sinorhizobium/Ensifer group</taxon>
        <taxon>Sinorhizobium</taxon>
    </lineage>
</organism>
<evidence type="ECO:0000256" key="4">
    <source>
        <dbReference type="SAM" id="SignalP"/>
    </source>
</evidence>
<dbReference type="EMBL" id="SLVU01000004">
    <property type="protein sequence ID" value="TCN32654.1"/>
    <property type="molecule type" value="Genomic_DNA"/>
</dbReference>
<comment type="similarity">
    <text evidence="1">Belongs to the bacterial solute-binding protein 3 family.</text>
</comment>
<dbReference type="Gene3D" id="3.40.190.10">
    <property type="entry name" value="Periplasmic binding protein-like II"/>
    <property type="match status" value="2"/>
</dbReference>
<sequence>MKMTIALAAIAAATLTAGAASAGTMADVQARGKLNCGVTGGQAGFSAPDASGVWHGMDVAYCRAVAAAVLKDPNAVTFVPTTGQTRFTALASGEVDILSRTTTWTFSRDVDLKFSFAGVNFYDGQTFMVPKALGAKTAKDLDGATICIQTGTTTELNLAEYFRKNDMTYEPVPVENNADIQQKYLAGACDVYTSDGSDLASTRSSFKDPQEHIILADVISKEPLGPLVRQGDDQWADVARWTLNALIAAEEFGITTENVEKLSAGTDNPEINRLLGKEGNLGEQLGLDAAWAKRAIAAEGNYGEIFARNVGEKTPIGLARGQNALWEQGGLMYAVPFR</sequence>
<dbReference type="Pfam" id="PF00497">
    <property type="entry name" value="SBP_bac_3"/>
    <property type="match status" value="1"/>
</dbReference>
<dbReference type="InterPro" id="IPR001638">
    <property type="entry name" value="Solute-binding_3/MltF_N"/>
</dbReference>
<evidence type="ECO:0000313" key="6">
    <source>
        <dbReference type="EMBL" id="APG92205.1"/>
    </source>
</evidence>
<protein>
    <submittedName>
        <fullName evidence="6">Amino acid ABC transporter substrate-binding protein</fullName>
    </submittedName>
    <submittedName>
        <fullName evidence="7">General L-amino acid transport system substrate-binding protein</fullName>
    </submittedName>
</protein>
<feature type="signal peptide" evidence="4">
    <location>
        <begin position="1"/>
        <end position="22"/>
    </location>
</feature>
<feature type="chain" id="PRO_5044562178" evidence="4">
    <location>
        <begin position="23"/>
        <end position="338"/>
    </location>
</feature>
<dbReference type="SUPFAM" id="SSF53850">
    <property type="entry name" value="Periplasmic binding protein-like II"/>
    <property type="match status" value="1"/>
</dbReference>
<evidence type="ECO:0000313" key="7">
    <source>
        <dbReference type="EMBL" id="TCN32654.1"/>
    </source>
</evidence>
<reference evidence="7 9" key="2">
    <citation type="submission" date="2019-03" db="EMBL/GenBank/DDBJ databases">
        <title>Genomic Encyclopedia of Type Strains, Phase IV (KMG-V): Genome sequencing to study the core and pangenomes of soil and plant-associated prokaryotes.</title>
        <authorList>
            <person name="Whitman W."/>
        </authorList>
    </citation>
    <scope>NUCLEOTIDE SEQUENCE [LARGE SCALE GENOMIC DNA]</scope>
    <source>
        <strain evidence="7 9">23C40</strain>
    </source>
</reference>
<evidence type="ECO:0000259" key="5">
    <source>
        <dbReference type="SMART" id="SM00062"/>
    </source>
</evidence>
<dbReference type="RefSeq" id="WP_037387835.1">
    <property type="nucleotide sequence ID" value="NZ_CP013107.1"/>
</dbReference>
<dbReference type="EMBL" id="CP013107">
    <property type="protein sequence ID" value="APG92205.1"/>
    <property type="molecule type" value="Genomic_DNA"/>
</dbReference>
<dbReference type="Proteomes" id="UP000295043">
    <property type="component" value="Unassembled WGS sequence"/>
</dbReference>
<dbReference type="OrthoDB" id="9777941at2"/>
<dbReference type="PANTHER" id="PTHR30085">
    <property type="entry name" value="AMINO ACID ABC TRANSPORTER PERMEASE"/>
    <property type="match status" value="1"/>
</dbReference>